<dbReference type="Gramene" id="KQJ94331">
    <property type="protein sequence ID" value="KQJ94331"/>
    <property type="gene ID" value="BRADI_3g09905v3"/>
</dbReference>
<sequence length="244" mass="26213">MAAAMGIRITSPTHGSRLDNDARNDGARTTPHGGSPCSANVARSSWGRAMAGPRTARTSRGARRSGVCRGEPCTPSWRTCGAAPLSPANQPPPASRPSRRPRHRSSAWRCGNGQRPGTRVAFVIRQHLSERRDANVPTPSSRKSPSMKSRRGWQKSHYSARSPHPATRMTRPAGPPPWPCCWVTSGRPPTTKPASGQDYLAMRAATQAPAPATPPTTTTTGMGDPTSILKKKLKIYTMYSNVST</sequence>
<feature type="compositionally biased region" description="Basic residues" evidence="1">
    <location>
        <begin position="97"/>
        <end position="106"/>
    </location>
</feature>
<dbReference type="EMBL" id="CM000882">
    <property type="protein sequence ID" value="KQJ94331.2"/>
    <property type="molecule type" value="Genomic_DNA"/>
</dbReference>
<evidence type="ECO:0000256" key="1">
    <source>
        <dbReference type="SAM" id="MobiDB-lite"/>
    </source>
</evidence>
<dbReference type="InParanoid" id="A0A0Q3I1H5"/>
<evidence type="ECO:0000313" key="4">
    <source>
        <dbReference type="Proteomes" id="UP000008810"/>
    </source>
</evidence>
<reference evidence="2 3" key="1">
    <citation type="journal article" date="2010" name="Nature">
        <title>Genome sequencing and analysis of the model grass Brachypodium distachyon.</title>
        <authorList>
            <consortium name="International Brachypodium Initiative"/>
        </authorList>
    </citation>
    <scope>NUCLEOTIDE SEQUENCE [LARGE SCALE GENOMIC DNA]</scope>
    <source>
        <strain evidence="2 3">Bd21</strain>
    </source>
</reference>
<accession>A0A0Q3I1H5</accession>
<reference evidence="2" key="2">
    <citation type="submission" date="2017-06" db="EMBL/GenBank/DDBJ databases">
        <title>WGS assembly of Brachypodium distachyon.</title>
        <authorList>
            <consortium name="The International Brachypodium Initiative"/>
            <person name="Lucas S."/>
            <person name="Harmon-Smith M."/>
            <person name="Lail K."/>
            <person name="Tice H."/>
            <person name="Grimwood J."/>
            <person name="Bruce D."/>
            <person name="Barry K."/>
            <person name="Shu S."/>
            <person name="Lindquist E."/>
            <person name="Wang M."/>
            <person name="Pitluck S."/>
            <person name="Vogel J.P."/>
            <person name="Garvin D.F."/>
            <person name="Mockler T.C."/>
            <person name="Schmutz J."/>
            <person name="Rokhsar D."/>
            <person name="Bevan M.W."/>
        </authorList>
    </citation>
    <scope>NUCLEOTIDE SEQUENCE</scope>
    <source>
        <strain evidence="2">Bd21</strain>
    </source>
</reference>
<dbReference type="Proteomes" id="UP000008810">
    <property type="component" value="Chromosome 3"/>
</dbReference>
<feature type="region of interest" description="Disordered" evidence="1">
    <location>
        <begin position="1"/>
        <end position="174"/>
    </location>
</feature>
<gene>
    <name evidence="2" type="ORF">BRADI_3g09905v3</name>
</gene>
<feature type="compositionally biased region" description="Basic and acidic residues" evidence="1">
    <location>
        <begin position="16"/>
        <end position="26"/>
    </location>
</feature>
<evidence type="ECO:0000313" key="2">
    <source>
        <dbReference type="EMBL" id="KQJ94331.2"/>
    </source>
</evidence>
<reference evidence="3" key="3">
    <citation type="submission" date="2018-08" db="UniProtKB">
        <authorList>
            <consortium name="EnsemblPlants"/>
        </authorList>
    </citation>
    <scope>IDENTIFICATION</scope>
    <source>
        <strain evidence="3">cv. Bd21</strain>
    </source>
</reference>
<dbReference type="AlphaFoldDB" id="A0A0Q3I1H5"/>
<keyword evidence="4" id="KW-1185">Reference proteome</keyword>
<organism evidence="2">
    <name type="scientific">Brachypodium distachyon</name>
    <name type="common">Purple false brome</name>
    <name type="synonym">Trachynia distachya</name>
    <dbReference type="NCBI Taxonomy" id="15368"/>
    <lineage>
        <taxon>Eukaryota</taxon>
        <taxon>Viridiplantae</taxon>
        <taxon>Streptophyta</taxon>
        <taxon>Embryophyta</taxon>
        <taxon>Tracheophyta</taxon>
        <taxon>Spermatophyta</taxon>
        <taxon>Magnoliopsida</taxon>
        <taxon>Liliopsida</taxon>
        <taxon>Poales</taxon>
        <taxon>Poaceae</taxon>
        <taxon>BOP clade</taxon>
        <taxon>Pooideae</taxon>
        <taxon>Stipodae</taxon>
        <taxon>Brachypodieae</taxon>
        <taxon>Brachypodium</taxon>
    </lineage>
</organism>
<name>A0A0Q3I1H5_BRADI</name>
<protein>
    <submittedName>
        <fullName evidence="2 3">Uncharacterized protein</fullName>
    </submittedName>
</protein>
<dbReference type="EnsemblPlants" id="KQJ94331">
    <property type="protein sequence ID" value="KQJ94331"/>
    <property type="gene ID" value="BRADI_3g09905v3"/>
</dbReference>
<evidence type="ECO:0000313" key="3">
    <source>
        <dbReference type="EnsemblPlants" id="KQJ94331"/>
    </source>
</evidence>
<proteinExistence type="predicted"/>